<dbReference type="GO" id="GO:0005737">
    <property type="term" value="C:cytoplasm"/>
    <property type="evidence" value="ECO:0007669"/>
    <property type="project" value="TreeGrafter"/>
</dbReference>
<protein>
    <recommendedName>
        <fullName evidence="3">Ubiquitin-like domain-containing protein</fullName>
    </recommendedName>
</protein>
<accession>A0A8W8JLH7</accession>
<sequence length="1991" mass="232361">MCNDDENEQTLKRTQTPRFDSSKQNSDHFQDIPVCVLLNGNLKILWCNPHSTSLFELKEKVKKEIGIPTRLQLLLYNGKVVNPKCLINLKPYENIHLLIKGKGGMQSSTKGISKDSSEKEIEEWLKTEVGLTDDLLKDYSTLTTLNGTLLFFYDETSANTFSSDARIPKGLARKILAFKDNKFEGLRNDLFNKTPEEIVKFVQTVLGTKDESIKRFCGCIVERHIDGFVFYNYEDAKQFESDFVDLDIPSLYFLKVILKRNEDFKSEPMQYTVQQPRCNKSQGDCYKEFLCSLLLLDDKQEGNYEPCKLMILYGASINKNELEKKFVFFVVCREDDFTDNEAQNRLWLQIRRNTQEWLYLLPYKKRKLFTESEQLGIYTYKGEKIELSMQCKSAFVMEKSEEFILNFDTPILLISERIFRDQSNCFVAGLAKHPTRERFYFSFKPSQTYFVFDPDDYHKGFVKEKILANQFQKTIIPTEKQYLQIPRDFKQQKNLYYVKYHQGKILAQPENDGTLSLRCVEFKYFVNCLEMAKGKRFIKFQMEALRFACGCLNARKNGTIYFGVADFKPHTAETDKLKDKHKHGEIVGFEISEIFSDSRSKYIEALNDGILQCFNEDIKNTARQCISDPIFVQVVISGEKFFRWVMEVDVEPSYDLCKGRHFEVNLNKIGKDKAESVLYLRKGPSTISLKKDERQVYLKVELPDIDLERKKLEEEQSKRRCDKYEEPLATKLQRLLTKGSFKFDEPIWPILLLGKPDEEQKINDKLVENLSFIKQIQLTAVFDFDDFSNKNGIYVKHCNPQRSTICTGQLFHEEPRNINMQEISIKLGLSNQSKTVWIFANGKHDSEPHLCRVDWHSRYSAGVSNAVLFFNQNFVIPKEREIILVLLFSNDFDGVIDTFNEITSNFGLNSLVIIAEQHRIFDDFVDTIEREGKGSKESLKNVSVIGMPWNQVNSTITSLLGYNEKLCCVLPCSSGAHINAEEKFVNTLSDLRLLSATQCENKSFLNIHNRDQFAGKEEMQFYKGQGVSWWNFFFENHVCSRDIYEKLHEKAVMYLNHAKGETRRVVTLIIAHEPGAGATTLGHHLLWNFRKKFRCCIISKLFKKTVYQIISLLKYNEDERSELRPNPLVLLLDDIVQTELSISDFTRLLNIELRKEHCNHIDGMSCLLLICQREEIIYSIEYGSEIVFCLQQRLSTREKTWFTNKFDELEETAKELDIEDYDPQHLISFMIMRYGFNMDYIKNTIQKLLSEIEQTPNEYNLIKYVAFLATYTQIPMRGIKVFIPLGCCDKLMGTLSRWESRLSRALKVLLIIEEDDSESGPKVRIAHPNLGKEILRVIKDREKKELFDIAKEYLSCSLLERPSLGIERLEEFTTNMLIRRKSGKAHKFSPLIEEIKGEDSDPNYDKAVEILKLGFKKIQDPILAQALARLYSIWHNFPEAIKWAEEALDISTKQSLSFINHTYGLILRDNFIHLTAKRTFEPPNVHEYLNLILKSLEVFFRAKNEQDDGRDTQKLLNLFEAIININQITTFLTEKIIYDTDKENVVRYLKDPHFVPDEIREEWGSFHRRLKGMRKQAEDAFKILEDNVCFYSIFSEEVLQSPSQSKKDDKFYKRFHFRYKYIHEHFSRIYGESDSTVPNGDQSEKDSYHRGRLWTLKGNSYMNIFNHIKNLDKSEITATTDVLCKIKHHLEQIKSKDSNDLANQVCVKVALGIIGNSTGYSESNIIKTCKQIIEVKDENVDLAHFFMSMLLWTENNMPSQRRLPSLEKSLSHLKKMFNERKYKQTLQKNESKFSQPRAQFYLGKGRGIQSLCHHSQIPLYRKKDSKFDYSVWEHKTTQEKLRRLYGTIEISQDGSMTIAYCMWDNKDSESIKISKIRGVTTRFLSKQRVSFYLGFSIAGPIAYYIKSARDESVQQRTLTHNELTSKNEVYLTKTEEELERYLKTIERSEGKHHDGLTEMEKQLLKDKDEIAEALEQLNIKNGNGDFSDLFE</sequence>
<evidence type="ECO:0000259" key="3">
    <source>
        <dbReference type="PROSITE" id="PS50053"/>
    </source>
</evidence>
<organism evidence="4 5">
    <name type="scientific">Magallana gigas</name>
    <name type="common">Pacific oyster</name>
    <name type="synonym">Crassostrea gigas</name>
    <dbReference type="NCBI Taxonomy" id="29159"/>
    <lineage>
        <taxon>Eukaryota</taxon>
        <taxon>Metazoa</taxon>
        <taxon>Spiralia</taxon>
        <taxon>Lophotrochozoa</taxon>
        <taxon>Mollusca</taxon>
        <taxon>Bivalvia</taxon>
        <taxon>Autobranchia</taxon>
        <taxon>Pteriomorphia</taxon>
        <taxon>Ostreida</taxon>
        <taxon>Ostreoidea</taxon>
        <taxon>Ostreidae</taxon>
        <taxon>Magallana</taxon>
    </lineage>
</organism>
<evidence type="ECO:0000256" key="2">
    <source>
        <dbReference type="SAM" id="MobiDB-lite"/>
    </source>
</evidence>
<feature type="coiled-coil region" evidence="1">
    <location>
        <begin position="1931"/>
        <end position="1980"/>
    </location>
</feature>
<keyword evidence="1" id="KW-0175">Coiled coil</keyword>
<proteinExistence type="predicted"/>
<dbReference type="PANTHER" id="PTHR16155">
    <property type="entry name" value="DED DOMAIN-CONTAINING PROTEIN"/>
    <property type="match status" value="1"/>
</dbReference>
<dbReference type="CDD" id="cd17039">
    <property type="entry name" value="Ubl_ubiquitin_like"/>
    <property type="match status" value="1"/>
</dbReference>
<dbReference type="PANTHER" id="PTHR16155:SF19">
    <property type="entry name" value="DED DOMAIN-CONTAINING PROTEIN"/>
    <property type="match status" value="1"/>
</dbReference>
<dbReference type="InterPro" id="IPR000626">
    <property type="entry name" value="Ubiquitin-like_dom"/>
</dbReference>
<feature type="compositionally biased region" description="Polar residues" evidence="2">
    <location>
        <begin position="12"/>
        <end position="24"/>
    </location>
</feature>
<evidence type="ECO:0000313" key="4">
    <source>
        <dbReference type="EnsemblMetazoa" id="G19988.2:cds"/>
    </source>
</evidence>
<name>A0A8W8JLH7_MAGGI</name>
<feature type="domain" description="Ubiquitin-like" evidence="3">
    <location>
        <begin position="51"/>
        <end position="104"/>
    </location>
</feature>
<evidence type="ECO:0000256" key="1">
    <source>
        <dbReference type="SAM" id="Coils"/>
    </source>
</evidence>
<dbReference type="Proteomes" id="UP000005408">
    <property type="component" value="Unassembled WGS sequence"/>
</dbReference>
<dbReference type="PROSITE" id="PS50053">
    <property type="entry name" value="UBIQUITIN_2"/>
    <property type="match status" value="1"/>
</dbReference>
<dbReference type="EnsemblMetazoa" id="G19988.2">
    <property type="protein sequence ID" value="G19988.2:cds"/>
    <property type="gene ID" value="G19988"/>
</dbReference>
<evidence type="ECO:0000313" key="5">
    <source>
        <dbReference type="Proteomes" id="UP000005408"/>
    </source>
</evidence>
<dbReference type="SUPFAM" id="SSF54236">
    <property type="entry name" value="Ubiquitin-like"/>
    <property type="match status" value="1"/>
</dbReference>
<dbReference type="InterPro" id="IPR029071">
    <property type="entry name" value="Ubiquitin-like_domsf"/>
</dbReference>
<reference evidence="4" key="1">
    <citation type="submission" date="2022-08" db="UniProtKB">
        <authorList>
            <consortium name="EnsemblMetazoa"/>
        </authorList>
    </citation>
    <scope>IDENTIFICATION</scope>
    <source>
        <strain evidence="4">05x7-T-G4-1.051#20</strain>
    </source>
</reference>
<keyword evidence="5" id="KW-1185">Reference proteome</keyword>
<feature type="region of interest" description="Disordered" evidence="2">
    <location>
        <begin position="1"/>
        <end position="26"/>
    </location>
</feature>